<dbReference type="EMBL" id="CADIKL010000011">
    <property type="protein sequence ID" value="CAB3788896.1"/>
    <property type="molecule type" value="Genomic_DNA"/>
</dbReference>
<name>A0A6J5FX79_9BURK</name>
<dbReference type="Proteomes" id="UP000494119">
    <property type="component" value="Unassembled WGS sequence"/>
</dbReference>
<evidence type="ECO:0008006" key="4">
    <source>
        <dbReference type="Google" id="ProtNLM"/>
    </source>
</evidence>
<evidence type="ECO:0000313" key="3">
    <source>
        <dbReference type="Proteomes" id="UP000494119"/>
    </source>
</evidence>
<dbReference type="AlphaFoldDB" id="A0A6J5FX79"/>
<keyword evidence="3" id="KW-1185">Reference proteome</keyword>
<feature type="chain" id="PRO_5026794529" description="DUF5666 domain-containing protein" evidence="1">
    <location>
        <begin position="29"/>
        <end position="200"/>
    </location>
</feature>
<proteinExistence type="predicted"/>
<evidence type="ECO:0000313" key="2">
    <source>
        <dbReference type="EMBL" id="CAB3788896.1"/>
    </source>
</evidence>
<accession>A0A6J5FX79</accession>
<gene>
    <name evidence="2" type="ORF">LMG28688_02780</name>
</gene>
<protein>
    <recommendedName>
        <fullName evidence="4">DUF5666 domain-containing protein</fullName>
    </recommendedName>
</protein>
<feature type="signal peptide" evidence="1">
    <location>
        <begin position="1"/>
        <end position="28"/>
    </location>
</feature>
<sequence>MQRICRSGMLAGVAALAIGAASMCTAAADETIAQAASANAVSGASVRHANAVVFAIDTGRNSITLLEDNGKPVDVIVDPSLGNVARLQLGDTVAVTFSKALLLRADKSNSNGIRERVDKGFTSGVPLGSSLSLYRVEEVATVVQVDPDKHELTVRGPTRTMTLQATSESLIDGLKPGDSVKVDYVEATAVQITRNGMPLR</sequence>
<evidence type="ECO:0000256" key="1">
    <source>
        <dbReference type="SAM" id="SignalP"/>
    </source>
</evidence>
<keyword evidence="1" id="KW-0732">Signal</keyword>
<reference evidence="2 3" key="1">
    <citation type="submission" date="2020-04" db="EMBL/GenBank/DDBJ databases">
        <authorList>
            <person name="De Canck E."/>
        </authorList>
    </citation>
    <scope>NUCLEOTIDE SEQUENCE [LARGE SCALE GENOMIC DNA]</scope>
    <source>
        <strain evidence="2 3">LMG 28688</strain>
    </source>
</reference>
<dbReference type="RefSeq" id="WP_129563686.1">
    <property type="nucleotide sequence ID" value="NZ_CADIKL010000011.1"/>
</dbReference>
<organism evidence="2 3">
    <name type="scientific">Paraburkholderia caffeinitolerans</name>
    <dbReference type="NCBI Taxonomy" id="1723730"/>
    <lineage>
        <taxon>Bacteria</taxon>
        <taxon>Pseudomonadati</taxon>
        <taxon>Pseudomonadota</taxon>
        <taxon>Betaproteobacteria</taxon>
        <taxon>Burkholderiales</taxon>
        <taxon>Burkholderiaceae</taxon>
        <taxon>Paraburkholderia</taxon>
    </lineage>
</organism>